<protein>
    <submittedName>
        <fullName evidence="2">YdiY family protein</fullName>
    </submittedName>
</protein>
<proteinExistence type="predicted"/>
<evidence type="ECO:0000313" key="2">
    <source>
        <dbReference type="EMBL" id="MFC3023746.1"/>
    </source>
</evidence>
<comment type="caution">
    <text evidence="2">The sequence shown here is derived from an EMBL/GenBank/DDBJ whole genome shotgun (WGS) entry which is preliminary data.</text>
</comment>
<name>A0ABV7C6V3_9VIBR</name>
<reference evidence="3" key="1">
    <citation type="journal article" date="2019" name="Int. J. Syst. Evol. Microbiol.">
        <title>The Global Catalogue of Microorganisms (GCM) 10K type strain sequencing project: providing services to taxonomists for standard genome sequencing and annotation.</title>
        <authorList>
            <consortium name="The Broad Institute Genomics Platform"/>
            <consortium name="The Broad Institute Genome Sequencing Center for Infectious Disease"/>
            <person name="Wu L."/>
            <person name="Ma J."/>
        </authorList>
    </citation>
    <scope>NUCLEOTIDE SEQUENCE [LARGE SCALE GENOMIC DNA]</scope>
    <source>
        <strain evidence="3">KCTC 62784</strain>
    </source>
</reference>
<dbReference type="Proteomes" id="UP001595384">
    <property type="component" value="Unassembled WGS sequence"/>
</dbReference>
<dbReference type="RefSeq" id="WP_123015855.1">
    <property type="nucleotide sequence ID" value="NZ_AP024911.1"/>
</dbReference>
<organism evidence="2 3">
    <name type="scientific">Vibrio zhugei</name>
    <dbReference type="NCBI Taxonomy" id="2479546"/>
    <lineage>
        <taxon>Bacteria</taxon>
        <taxon>Pseudomonadati</taxon>
        <taxon>Pseudomonadota</taxon>
        <taxon>Gammaproteobacteria</taxon>
        <taxon>Vibrionales</taxon>
        <taxon>Vibrionaceae</taxon>
        <taxon>Vibrio</taxon>
    </lineage>
</organism>
<feature type="chain" id="PRO_5045730338" evidence="1">
    <location>
        <begin position="22"/>
        <end position="246"/>
    </location>
</feature>
<feature type="signal peptide" evidence="1">
    <location>
        <begin position="1"/>
        <end position="21"/>
    </location>
</feature>
<dbReference type="InterPro" id="IPR007433">
    <property type="entry name" value="DUF481"/>
</dbReference>
<dbReference type="EMBL" id="JBHRSE010000052">
    <property type="protein sequence ID" value="MFC3023746.1"/>
    <property type="molecule type" value="Genomic_DNA"/>
</dbReference>
<evidence type="ECO:0000313" key="3">
    <source>
        <dbReference type="Proteomes" id="UP001595384"/>
    </source>
</evidence>
<gene>
    <name evidence="2" type="ORF">ACFODT_07905</name>
</gene>
<sequence>MQRYITLCALGAVLVSTAAMASEPSKDKKLSGGAKLGFIYSKTNSSSTSLNSGVWLKYDDKPSQHSFKASNYYTNSQDDDDGVNKYLLNYKYAYSVSENYSAFIDNEYKHDQYETYRHSFDSTIGIQRDLIDTKKTQLTVGGGPGYRYTKRQETDSKHPGQVEEDIIANAFINGNSQLSDTLSVGGGANMDYGESNTTYTLDANLKNTLVKNVALVLDTQYIYNTDVAEDSDHDEIYSTVSITYDF</sequence>
<dbReference type="Pfam" id="PF04338">
    <property type="entry name" value="DUF481"/>
    <property type="match status" value="1"/>
</dbReference>
<keyword evidence="3" id="KW-1185">Reference proteome</keyword>
<keyword evidence="1" id="KW-0732">Signal</keyword>
<evidence type="ECO:0000256" key="1">
    <source>
        <dbReference type="SAM" id="SignalP"/>
    </source>
</evidence>
<accession>A0ABV7C6V3</accession>